<gene>
    <name evidence="2" type="ORF">KME07_18615</name>
</gene>
<accession>A0A951U622</accession>
<organism evidence="2 3">
    <name type="scientific">Pegethrix bostrychoides GSE-TBD4-15B</name>
    <dbReference type="NCBI Taxonomy" id="2839662"/>
    <lineage>
        <taxon>Bacteria</taxon>
        <taxon>Bacillati</taxon>
        <taxon>Cyanobacteriota</taxon>
        <taxon>Cyanophyceae</taxon>
        <taxon>Oculatellales</taxon>
        <taxon>Oculatellaceae</taxon>
        <taxon>Pegethrix</taxon>
    </lineage>
</organism>
<evidence type="ECO:0000313" key="3">
    <source>
        <dbReference type="Proteomes" id="UP000707356"/>
    </source>
</evidence>
<keyword evidence="1" id="KW-0175">Coiled coil</keyword>
<reference evidence="2" key="1">
    <citation type="submission" date="2021-05" db="EMBL/GenBank/DDBJ databases">
        <authorList>
            <person name="Pietrasiak N."/>
            <person name="Ward R."/>
            <person name="Stajich J.E."/>
            <person name="Kurbessoian T."/>
        </authorList>
    </citation>
    <scope>NUCLEOTIDE SEQUENCE</scope>
    <source>
        <strain evidence="2">GSE-TBD4-15B</strain>
    </source>
</reference>
<evidence type="ECO:0000256" key="1">
    <source>
        <dbReference type="SAM" id="Coils"/>
    </source>
</evidence>
<feature type="coiled-coil region" evidence="1">
    <location>
        <begin position="53"/>
        <end position="80"/>
    </location>
</feature>
<name>A0A951U622_9CYAN</name>
<dbReference type="EMBL" id="JAHHHV010000076">
    <property type="protein sequence ID" value="MBW4467444.1"/>
    <property type="molecule type" value="Genomic_DNA"/>
</dbReference>
<dbReference type="AlphaFoldDB" id="A0A951U622"/>
<sequence length="87" mass="9610">MTRPPETQLKTVMLELPPDLAELLQQQSQQSGQPLVTVILVALRSALGRTAAQQDELTQAEALEARLVQLEALLPRLEFLEGKSMAF</sequence>
<protein>
    <submittedName>
        <fullName evidence="2">Uncharacterized protein</fullName>
    </submittedName>
</protein>
<evidence type="ECO:0000313" key="2">
    <source>
        <dbReference type="EMBL" id="MBW4467444.1"/>
    </source>
</evidence>
<reference evidence="2" key="2">
    <citation type="journal article" date="2022" name="Microbiol. Resour. Announc.">
        <title>Metagenome Sequencing to Explore Phylogenomics of Terrestrial Cyanobacteria.</title>
        <authorList>
            <person name="Ward R.D."/>
            <person name="Stajich J.E."/>
            <person name="Johansen J.R."/>
            <person name="Huntemann M."/>
            <person name="Clum A."/>
            <person name="Foster B."/>
            <person name="Foster B."/>
            <person name="Roux S."/>
            <person name="Palaniappan K."/>
            <person name="Varghese N."/>
            <person name="Mukherjee S."/>
            <person name="Reddy T.B.K."/>
            <person name="Daum C."/>
            <person name="Copeland A."/>
            <person name="Chen I.A."/>
            <person name="Ivanova N.N."/>
            <person name="Kyrpides N.C."/>
            <person name="Shapiro N."/>
            <person name="Eloe-Fadrosh E.A."/>
            <person name="Pietrasiak N."/>
        </authorList>
    </citation>
    <scope>NUCLEOTIDE SEQUENCE</scope>
    <source>
        <strain evidence="2">GSE-TBD4-15B</strain>
    </source>
</reference>
<comment type="caution">
    <text evidence="2">The sequence shown here is derived from an EMBL/GenBank/DDBJ whole genome shotgun (WGS) entry which is preliminary data.</text>
</comment>
<dbReference type="Proteomes" id="UP000707356">
    <property type="component" value="Unassembled WGS sequence"/>
</dbReference>
<proteinExistence type="predicted"/>